<organism evidence="3 4">
    <name type="scientific">Antrodiella citrinella</name>
    <dbReference type="NCBI Taxonomy" id="2447956"/>
    <lineage>
        <taxon>Eukaryota</taxon>
        <taxon>Fungi</taxon>
        <taxon>Dikarya</taxon>
        <taxon>Basidiomycota</taxon>
        <taxon>Agaricomycotina</taxon>
        <taxon>Agaricomycetes</taxon>
        <taxon>Polyporales</taxon>
        <taxon>Steccherinaceae</taxon>
        <taxon>Antrodiella</taxon>
    </lineage>
</organism>
<sequence>MARSEPQLPATKPVKASQLRRQGARDPLPHEQLDEAAGPVGRPQRKSKSAASAAYQGERANTLNDPPPAKKKKVVGQPRVDNNGLNDVQPSTKRGAPKRKTVPVNRYEEEEDDDADADDVAFEKVARAQAQHQRSAAKKSKPLVRQEDSPVSDDPADPGHAQSEEQLDEDPQDAAFAGNEGSSAEDDEGGSSSQDEGSDESDGLEPSTVKRTLEKEQVPMWADSLDNDDDLPESFTGSFRPKVTRTYGSSGSQAGHASMQDLSDHEPDSDVASVDKKSSAARSSSKKHMAGATSLFDANNKDVHRGSFHTAGSGSRPPSKSRSATPRTHVPKRTPKVTKTSSRRQQKAKMEQPSFEESSDSDATNDADDMDVDADSADDGRGKVSQAGSGKKSSRPQWPAFTDLSYNKNGKINKLVQSVKMRCFIQECSDWVIHNIAFLNFYPEGKDKYAYLIRLMIKAAEDGEFPIIAIRMRADPVYARDLTHIPSNNVSHYRKNILRAICPLVAAAYNLLTPAHPGAQKRTIDEIKARVVALKSKRTYLFALMPGDGVQRIDAKPFEHPMVALALQAAFFSSTGPTSIGTEYAHELVSSVESDNDPEIPLPMLAMAGTIISYVLDGWSTGLYNPGKFHVETLAGVYEGTLSFIEVIRSRTNDAKFHRMRVNCLKAARDHTVQPIQVTAQEDAAGIDFGNMEE</sequence>
<evidence type="ECO:0000256" key="1">
    <source>
        <dbReference type="SAM" id="MobiDB-lite"/>
    </source>
</evidence>
<dbReference type="AlphaFoldDB" id="A0A4S4LXL0"/>
<feature type="compositionally biased region" description="Polar residues" evidence="1">
    <location>
        <begin position="246"/>
        <end position="255"/>
    </location>
</feature>
<dbReference type="EMBL" id="SGPM01000717">
    <property type="protein sequence ID" value="THH16628.1"/>
    <property type="molecule type" value="Genomic_DNA"/>
</dbReference>
<accession>A0A4S4LXL0</accession>
<evidence type="ECO:0000259" key="2">
    <source>
        <dbReference type="Pfam" id="PF20149"/>
    </source>
</evidence>
<feature type="region of interest" description="Disordered" evidence="1">
    <location>
        <begin position="1"/>
        <end position="400"/>
    </location>
</feature>
<feature type="compositionally biased region" description="Acidic residues" evidence="1">
    <location>
        <begin position="108"/>
        <end position="120"/>
    </location>
</feature>
<protein>
    <recommendedName>
        <fullName evidence="2">DUF6532 domain-containing protein</fullName>
    </recommendedName>
</protein>
<feature type="compositionally biased region" description="Basic and acidic residues" evidence="1">
    <location>
        <begin position="262"/>
        <end position="278"/>
    </location>
</feature>
<feature type="compositionally biased region" description="Acidic residues" evidence="1">
    <location>
        <begin position="357"/>
        <end position="377"/>
    </location>
</feature>
<dbReference type="Pfam" id="PF20149">
    <property type="entry name" value="DUF6532"/>
    <property type="match status" value="1"/>
</dbReference>
<feature type="compositionally biased region" description="Basic residues" evidence="1">
    <location>
        <begin position="329"/>
        <end position="347"/>
    </location>
</feature>
<name>A0A4S4LXL0_9APHY</name>
<gene>
    <name evidence="3" type="ORF">EUX98_g9271</name>
</gene>
<proteinExistence type="predicted"/>
<comment type="caution">
    <text evidence="3">The sequence shown here is derived from an EMBL/GenBank/DDBJ whole genome shotgun (WGS) entry which is preliminary data.</text>
</comment>
<evidence type="ECO:0000313" key="3">
    <source>
        <dbReference type="EMBL" id="THH16628.1"/>
    </source>
</evidence>
<feature type="compositionally biased region" description="Basic and acidic residues" evidence="1">
    <location>
        <begin position="23"/>
        <end position="33"/>
    </location>
</feature>
<feature type="compositionally biased region" description="Polar residues" evidence="1">
    <location>
        <begin position="83"/>
        <end position="92"/>
    </location>
</feature>
<evidence type="ECO:0000313" key="4">
    <source>
        <dbReference type="Proteomes" id="UP000308730"/>
    </source>
</evidence>
<keyword evidence="4" id="KW-1185">Reference proteome</keyword>
<dbReference type="InterPro" id="IPR045341">
    <property type="entry name" value="DUF6532"/>
</dbReference>
<dbReference type="Proteomes" id="UP000308730">
    <property type="component" value="Unassembled WGS sequence"/>
</dbReference>
<reference evidence="3 4" key="1">
    <citation type="submission" date="2019-02" db="EMBL/GenBank/DDBJ databases">
        <title>Genome sequencing of the rare red list fungi Antrodiella citrinella (Flaviporus citrinellus).</title>
        <authorList>
            <person name="Buettner E."/>
            <person name="Kellner H."/>
        </authorList>
    </citation>
    <scope>NUCLEOTIDE SEQUENCE [LARGE SCALE GENOMIC DNA]</scope>
    <source>
        <strain evidence="3 4">DSM 108506</strain>
    </source>
</reference>
<feature type="compositionally biased region" description="Low complexity" evidence="1">
    <location>
        <begin position="311"/>
        <end position="324"/>
    </location>
</feature>
<feature type="domain" description="DUF6532" evidence="2">
    <location>
        <begin position="434"/>
        <end position="646"/>
    </location>
</feature>
<dbReference type="OrthoDB" id="3214739at2759"/>